<comment type="caution">
    <text evidence="3">The sequence shown here is derived from an EMBL/GenBank/DDBJ whole genome shotgun (WGS) entry which is preliminary data.</text>
</comment>
<dbReference type="InterPro" id="IPR036380">
    <property type="entry name" value="Isochorismatase-like_sf"/>
</dbReference>
<evidence type="ECO:0000259" key="2">
    <source>
        <dbReference type="Pfam" id="PF00857"/>
    </source>
</evidence>
<dbReference type="GO" id="GO:0008908">
    <property type="term" value="F:isochorismatase activity"/>
    <property type="evidence" value="ECO:0007669"/>
    <property type="project" value="InterPro"/>
</dbReference>
<evidence type="ECO:0000313" key="3">
    <source>
        <dbReference type="EMBL" id="PKV77623.1"/>
    </source>
</evidence>
<keyword evidence="4" id="KW-1185">Reference proteome</keyword>
<reference evidence="3 4" key="1">
    <citation type="submission" date="2017-12" db="EMBL/GenBank/DDBJ databases">
        <title>Sequencing the genomes of 1000 Actinobacteria strains.</title>
        <authorList>
            <person name="Klenk H.-P."/>
        </authorList>
    </citation>
    <scope>NUCLEOTIDE SEQUENCE [LARGE SCALE GENOMIC DNA]</scope>
    <source>
        <strain evidence="3 4">DSM 44489</strain>
    </source>
</reference>
<dbReference type="InterPro" id="IPR016291">
    <property type="entry name" value="Isochorismatase"/>
</dbReference>
<dbReference type="RefSeq" id="WP_101464247.1">
    <property type="nucleotide sequence ID" value="NZ_PJMW01000002.1"/>
</dbReference>
<dbReference type="PRINTS" id="PR01398">
    <property type="entry name" value="ISCHRISMTASE"/>
</dbReference>
<dbReference type="Pfam" id="PF00857">
    <property type="entry name" value="Isochorismatase"/>
    <property type="match status" value="1"/>
</dbReference>
<dbReference type="Proteomes" id="UP000233766">
    <property type="component" value="Unassembled WGS sequence"/>
</dbReference>
<dbReference type="PANTHER" id="PTHR43540:SF3">
    <property type="entry name" value="ENTEROBACTIN SYNTHASE COMPONENT B"/>
    <property type="match status" value="1"/>
</dbReference>
<proteinExistence type="predicted"/>
<sequence>MPIPPIAPYPMPTADEFTADQVDWTADPGRSALLIHDMQQYFLDAYDLYRDPARTLIANIATLRDHCHELDIPVIYTMQPGDQHPSRRGILADFWGTGMSEGADTEVINAIAPDPQDIQVTKWRYSAFQRTDLRELLGYYGRDQLLITGVYTHMGCMLSAAEAFMGDVRPFLVHDATADFSRDEHIMALNYVARRCGAVTSTENLIRQLSGTKVETTERRTA</sequence>
<dbReference type="PIRSF" id="PIRSF001111">
    <property type="entry name" value="Isochorismatase"/>
    <property type="match status" value="1"/>
</dbReference>
<feature type="domain" description="Isochorismatase-like" evidence="2">
    <location>
        <begin position="31"/>
        <end position="203"/>
    </location>
</feature>
<protein>
    <submittedName>
        <fullName evidence="3">Bifunctional isochorismate lyase/aryl carrier protein</fullName>
    </submittedName>
</protein>
<dbReference type="InterPro" id="IPR000868">
    <property type="entry name" value="Isochorismatase-like_dom"/>
</dbReference>
<dbReference type="EMBL" id="PJMW01000002">
    <property type="protein sequence ID" value="PKV77623.1"/>
    <property type="molecule type" value="Genomic_DNA"/>
</dbReference>
<dbReference type="Gene3D" id="3.40.50.850">
    <property type="entry name" value="Isochorismatase-like"/>
    <property type="match status" value="1"/>
</dbReference>
<evidence type="ECO:0000313" key="4">
    <source>
        <dbReference type="Proteomes" id="UP000233766"/>
    </source>
</evidence>
<accession>A0A2N3V7N6</accession>
<keyword evidence="1" id="KW-0378">Hydrolase</keyword>
<gene>
    <name evidence="3" type="ORF">ATK86_1973</name>
</gene>
<dbReference type="AlphaFoldDB" id="A0A2N3V7N6"/>
<dbReference type="InterPro" id="IPR050272">
    <property type="entry name" value="Isochorismatase-like_hydrls"/>
</dbReference>
<dbReference type="GO" id="GO:0016829">
    <property type="term" value="F:lyase activity"/>
    <property type="evidence" value="ECO:0007669"/>
    <property type="project" value="UniProtKB-KW"/>
</dbReference>
<organism evidence="3 4">
    <name type="scientific">Nocardia fluminea</name>
    <dbReference type="NCBI Taxonomy" id="134984"/>
    <lineage>
        <taxon>Bacteria</taxon>
        <taxon>Bacillati</taxon>
        <taxon>Actinomycetota</taxon>
        <taxon>Actinomycetes</taxon>
        <taxon>Mycobacteriales</taxon>
        <taxon>Nocardiaceae</taxon>
        <taxon>Nocardia</taxon>
    </lineage>
</organism>
<dbReference type="PANTHER" id="PTHR43540">
    <property type="entry name" value="PEROXYUREIDOACRYLATE/UREIDOACRYLATE AMIDOHYDROLASE-RELATED"/>
    <property type="match status" value="1"/>
</dbReference>
<dbReference type="SUPFAM" id="SSF52499">
    <property type="entry name" value="Isochorismatase-like hydrolases"/>
    <property type="match status" value="1"/>
</dbReference>
<dbReference type="OrthoDB" id="5794853at2"/>
<evidence type="ECO:0000256" key="1">
    <source>
        <dbReference type="ARBA" id="ARBA00022801"/>
    </source>
</evidence>
<name>A0A2N3V7N6_9NOCA</name>
<keyword evidence="3" id="KW-0456">Lyase</keyword>